<keyword evidence="2" id="KW-0001">2Fe-2S</keyword>
<evidence type="ECO:0000256" key="1">
    <source>
        <dbReference type="ARBA" id="ARBA00022630"/>
    </source>
</evidence>
<dbReference type="Gene3D" id="3.10.20.30">
    <property type="match status" value="1"/>
</dbReference>
<dbReference type="InterPro" id="IPR006058">
    <property type="entry name" value="2Fe2S_fd_BS"/>
</dbReference>
<proteinExistence type="predicted"/>
<dbReference type="InterPro" id="IPR036010">
    <property type="entry name" value="2Fe-2S_ferredoxin-like_sf"/>
</dbReference>
<evidence type="ECO:0000256" key="6">
    <source>
        <dbReference type="ARBA" id="ARBA00023014"/>
    </source>
</evidence>
<comment type="caution">
    <text evidence="9">The sequence shown here is derived from an EMBL/GenBank/DDBJ whole genome shotgun (WGS) entry which is preliminary data.</text>
</comment>
<dbReference type="SUPFAM" id="SSF52343">
    <property type="entry name" value="Ferredoxin reductase-like, C-terminal NADP-linked domain"/>
    <property type="match status" value="1"/>
</dbReference>
<sequence length="321" mass="34091">MVEGRLIEVRVARKSLVATDIAALELVPVDGAALPAFTAGAHIDVHLPGGLVRQYSLCNDPKETHRYVIGVLKEPASRGGSVAVHALGEGDRLTIAEPRNHFALVQGADVSLLLAGGIGITPLLGMAEQLAADAQRFELHYCVREPARAAFRERIEDGPLAAHARLYFDSAPAEARADLRAIIGTPETARHLYVCGPAGFIDAVLSTARALGWAESHLHKEYFAAATPPALDGGAFRVKLASTGQIVEVGAHQTVVESLAAAGVVVPTSCEQGVCGTCLTRVIAGRPDHRDMYLTDEEREANDQFLPCCSRACTPELVIDL</sequence>
<keyword evidence="6" id="KW-0411">Iron-sulfur</keyword>
<dbReference type="AlphaFoldDB" id="A0A494X7E1"/>
<evidence type="ECO:0000313" key="10">
    <source>
        <dbReference type="Proteomes" id="UP000270342"/>
    </source>
</evidence>
<dbReference type="InterPro" id="IPR017927">
    <property type="entry name" value="FAD-bd_FR_type"/>
</dbReference>
<keyword evidence="3" id="KW-0479">Metal-binding</keyword>
<keyword evidence="1" id="KW-0285">Flavoprotein</keyword>
<evidence type="ECO:0000256" key="2">
    <source>
        <dbReference type="ARBA" id="ARBA00022714"/>
    </source>
</evidence>
<dbReference type="Gene3D" id="2.40.30.10">
    <property type="entry name" value="Translation factors"/>
    <property type="match status" value="1"/>
</dbReference>
<feature type="domain" description="2Fe-2S ferredoxin-type" evidence="7">
    <location>
        <begin position="236"/>
        <end position="321"/>
    </location>
</feature>
<dbReference type="CDD" id="cd06185">
    <property type="entry name" value="PDR_like"/>
    <property type="match status" value="1"/>
</dbReference>
<dbReference type="InterPro" id="IPR001433">
    <property type="entry name" value="OxRdtase_FAD/NAD-bd"/>
</dbReference>
<evidence type="ECO:0000256" key="4">
    <source>
        <dbReference type="ARBA" id="ARBA00023002"/>
    </source>
</evidence>
<dbReference type="PROSITE" id="PS51085">
    <property type="entry name" value="2FE2S_FER_2"/>
    <property type="match status" value="1"/>
</dbReference>
<evidence type="ECO:0000256" key="5">
    <source>
        <dbReference type="ARBA" id="ARBA00023004"/>
    </source>
</evidence>
<dbReference type="Pfam" id="PF00175">
    <property type="entry name" value="NAD_binding_1"/>
    <property type="match status" value="1"/>
</dbReference>
<dbReference type="PROSITE" id="PS00197">
    <property type="entry name" value="2FE2S_FER_1"/>
    <property type="match status" value="1"/>
</dbReference>
<protein>
    <submittedName>
        <fullName evidence="9">Oxidoreductase</fullName>
    </submittedName>
</protein>
<dbReference type="PROSITE" id="PS51384">
    <property type="entry name" value="FAD_FR"/>
    <property type="match status" value="1"/>
</dbReference>
<evidence type="ECO:0000313" key="9">
    <source>
        <dbReference type="EMBL" id="RKP44216.1"/>
    </source>
</evidence>
<dbReference type="GO" id="GO:0051537">
    <property type="term" value="F:2 iron, 2 sulfur cluster binding"/>
    <property type="evidence" value="ECO:0007669"/>
    <property type="project" value="UniProtKB-KW"/>
</dbReference>
<dbReference type="Gene3D" id="3.40.50.80">
    <property type="entry name" value="Nucleotide-binding domain of ferredoxin-NADP reductase (FNR) module"/>
    <property type="match status" value="1"/>
</dbReference>
<dbReference type="EMBL" id="RBZU01000021">
    <property type="protein sequence ID" value="RKP44216.1"/>
    <property type="molecule type" value="Genomic_DNA"/>
</dbReference>
<dbReference type="GO" id="GO:0016491">
    <property type="term" value="F:oxidoreductase activity"/>
    <property type="evidence" value="ECO:0007669"/>
    <property type="project" value="UniProtKB-KW"/>
</dbReference>
<reference evidence="9 10" key="1">
    <citation type="submission" date="2018-10" db="EMBL/GenBank/DDBJ databases">
        <title>Robbsia sp. DHC34, isolated from soil.</title>
        <authorList>
            <person name="Gao Z.-H."/>
            <person name="Qiu L.-H."/>
        </authorList>
    </citation>
    <scope>NUCLEOTIDE SEQUENCE [LARGE SCALE GENOMIC DNA]</scope>
    <source>
        <strain evidence="9 10">DHC34</strain>
    </source>
</reference>
<dbReference type="InterPro" id="IPR039261">
    <property type="entry name" value="FNR_nucleotide-bd"/>
</dbReference>
<dbReference type="SUPFAM" id="SSF63380">
    <property type="entry name" value="Riboflavin synthase domain-like"/>
    <property type="match status" value="1"/>
</dbReference>
<dbReference type="PRINTS" id="PR00409">
    <property type="entry name" value="PHDIOXRDTASE"/>
</dbReference>
<gene>
    <name evidence="9" type="ORF">D7S86_27770</name>
</gene>
<evidence type="ECO:0000256" key="3">
    <source>
        <dbReference type="ARBA" id="ARBA00022723"/>
    </source>
</evidence>
<dbReference type="PANTHER" id="PTHR47354:SF1">
    <property type="entry name" value="CARNITINE MONOOXYGENASE REDUCTASE SUBUNIT"/>
    <property type="match status" value="1"/>
</dbReference>
<dbReference type="OrthoDB" id="544091at2"/>
<dbReference type="InterPro" id="IPR012675">
    <property type="entry name" value="Beta-grasp_dom_sf"/>
</dbReference>
<dbReference type="CDD" id="cd00207">
    <property type="entry name" value="fer2"/>
    <property type="match status" value="1"/>
</dbReference>
<dbReference type="InterPro" id="IPR017938">
    <property type="entry name" value="Riboflavin_synthase-like_b-brl"/>
</dbReference>
<evidence type="ECO:0000259" key="8">
    <source>
        <dbReference type="PROSITE" id="PS51384"/>
    </source>
</evidence>
<dbReference type="Pfam" id="PF00111">
    <property type="entry name" value="Fer2"/>
    <property type="match status" value="1"/>
</dbReference>
<evidence type="ECO:0000259" key="7">
    <source>
        <dbReference type="PROSITE" id="PS51085"/>
    </source>
</evidence>
<dbReference type="InterPro" id="IPR001041">
    <property type="entry name" value="2Fe-2S_ferredoxin-type"/>
</dbReference>
<keyword evidence="10" id="KW-1185">Reference proteome</keyword>
<keyword evidence="4" id="KW-0560">Oxidoreductase</keyword>
<accession>A0A494X7E1</accession>
<dbReference type="PANTHER" id="PTHR47354">
    <property type="entry name" value="NADH OXIDOREDUCTASE HCR"/>
    <property type="match status" value="1"/>
</dbReference>
<keyword evidence="5" id="KW-0408">Iron</keyword>
<dbReference type="GO" id="GO:0046872">
    <property type="term" value="F:metal ion binding"/>
    <property type="evidence" value="ECO:0007669"/>
    <property type="project" value="UniProtKB-KW"/>
</dbReference>
<organism evidence="9 10">
    <name type="scientific">Pararobbsia silviterrae</name>
    <dbReference type="NCBI Taxonomy" id="1792498"/>
    <lineage>
        <taxon>Bacteria</taxon>
        <taxon>Pseudomonadati</taxon>
        <taxon>Pseudomonadota</taxon>
        <taxon>Betaproteobacteria</taxon>
        <taxon>Burkholderiales</taxon>
        <taxon>Burkholderiaceae</taxon>
        <taxon>Pararobbsia</taxon>
    </lineage>
</organism>
<dbReference type="InterPro" id="IPR050415">
    <property type="entry name" value="MRET"/>
</dbReference>
<feature type="domain" description="FAD-binding FR-type" evidence="8">
    <location>
        <begin position="4"/>
        <end position="105"/>
    </location>
</feature>
<dbReference type="SUPFAM" id="SSF54292">
    <property type="entry name" value="2Fe-2S ferredoxin-like"/>
    <property type="match status" value="1"/>
</dbReference>
<dbReference type="Proteomes" id="UP000270342">
    <property type="component" value="Unassembled WGS sequence"/>
</dbReference>
<dbReference type="RefSeq" id="WP_121091372.1">
    <property type="nucleotide sequence ID" value="NZ_RBZU01000021.1"/>
</dbReference>
<name>A0A494X7E1_9BURK</name>